<dbReference type="Gene3D" id="2.40.128.20">
    <property type="match status" value="1"/>
</dbReference>
<keyword evidence="2" id="KW-1015">Disulfide bond</keyword>
<feature type="chain" id="PRO_5046653755" description="Lipocalin/cytosolic fatty-acid binding domain-containing protein" evidence="3">
    <location>
        <begin position="18"/>
        <end position="259"/>
    </location>
</feature>
<organism evidence="5 6">
    <name type="scientific">Tegillarca granosa</name>
    <name type="common">Malaysian cockle</name>
    <name type="synonym">Anadara granosa</name>
    <dbReference type="NCBI Taxonomy" id="220873"/>
    <lineage>
        <taxon>Eukaryota</taxon>
        <taxon>Metazoa</taxon>
        <taxon>Spiralia</taxon>
        <taxon>Lophotrochozoa</taxon>
        <taxon>Mollusca</taxon>
        <taxon>Bivalvia</taxon>
        <taxon>Autobranchia</taxon>
        <taxon>Pteriomorphia</taxon>
        <taxon>Arcoida</taxon>
        <taxon>Arcoidea</taxon>
        <taxon>Arcidae</taxon>
        <taxon>Tegillarca</taxon>
    </lineage>
</organism>
<dbReference type="SUPFAM" id="SSF50814">
    <property type="entry name" value="Lipocalins"/>
    <property type="match status" value="1"/>
</dbReference>
<sequence>MLGFFIILISSFSLSKQQVFSSGKCPTVTLQKDFNLKEYLGDWYEIVKFPASFESGSKCAKAHYQLLPNGHINITNSGIKPDGTPTIAYGEAKIVATDGTAKLELRFSNLAPWGNYWVLDTDYKNYTLIYSCTNIAGLSHFEFAWILSRKRTLDEVTKDRLYNEMEKFKIDTKHFITMDQTDFLLQIPIRHADTSADGTTRNIKVCAGILTGLLTVFGMYMFGKLPVSVKLSSTPFSFTLLQKKSKRTKPNMKNCMKML</sequence>
<dbReference type="CDD" id="cd19437">
    <property type="entry name" value="lipocalin_apoD-like"/>
    <property type="match status" value="1"/>
</dbReference>
<dbReference type="InterPro" id="IPR012674">
    <property type="entry name" value="Calycin"/>
</dbReference>
<reference evidence="5 6" key="1">
    <citation type="submission" date="2022-12" db="EMBL/GenBank/DDBJ databases">
        <title>Chromosome-level genome of Tegillarca granosa.</title>
        <authorList>
            <person name="Kim J."/>
        </authorList>
    </citation>
    <scope>NUCLEOTIDE SEQUENCE [LARGE SCALE GENOMIC DNA]</scope>
    <source>
        <strain evidence="5">Teg-2019</strain>
        <tissue evidence="5">Adductor muscle</tissue>
    </source>
</reference>
<dbReference type="PANTHER" id="PTHR10612:SF34">
    <property type="entry name" value="APOLIPOPROTEIN D"/>
    <property type="match status" value="1"/>
</dbReference>
<dbReference type="Pfam" id="PF08212">
    <property type="entry name" value="Lipocalin_2"/>
    <property type="match status" value="1"/>
</dbReference>
<dbReference type="InterPro" id="IPR000566">
    <property type="entry name" value="Lipocln_cytosolic_FA-bd_dom"/>
</dbReference>
<evidence type="ECO:0000256" key="3">
    <source>
        <dbReference type="SAM" id="SignalP"/>
    </source>
</evidence>
<dbReference type="PRINTS" id="PR01273">
    <property type="entry name" value="INVTBRTCOLOR"/>
</dbReference>
<feature type="signal peptide" evidence="3">
    <location>
        <begin position="1"/>
        <end position="17"/>
    </location>
</feature>
<dbReference type="InterPro" id="IPR003057">
    <property type="entry name" value="Invtbrt_color"/>
</dbReference>
<accession>A0ABQ9DZF8</accession>
<evidence type="ECO:0000256" key="2">
    <source>
        <dbReference type="ARBA" id="ARBA00023157"/>
    </source>
</evidence>
<evidence type="ECO:0000313" key="6">
    <source>
        <dbReference type="Proteomes" id="UP001217089"/>
    </source>
</evidence>
<keyword evidence="6" id="KW-1185">Reference proteome</keyword>
<proteinExistence type="predicted"/>
<dbReference type="InterPro" id="IPR022272">
    <property type="entry name" value="Lipocalin_CS"/>
</dbReference>
<protein>
    <recommendedName>
        <fullName evidence="4">Lipocalin/cytosolic fatty-acid binding domain-containing protein</fullName>
    </recommendedName>
</protein>
<name>A0ABQ9DZF8_TEGGR</name>
<dbReference type="PANTHER" id="PTHR10612">
    <property type="entry name" value="APOLIPOPROTEIN D"/>
    <property type="match status" value="1"/>
</dbReference>
<feature type="domain" description="Lipocalin/cytosolic fatty-acid binding" evidence="4">
    <location>
        <begin position="35"/>
        <end position="179"/>
    </location>
</feature>
<gene>
    <name evidence="5" type="ORF">KUTeg_024933</name>
</gene>
<comment type="caution">
    <text evidence="5">The sequence shown here is derived from an EMBL/GenBank/DDBJ whole genome shotgun (WGS) entry which is preliminary data.</text>
</comment>
<dbReference type="EMBL" id="JARBDR010000923">
    <property type="protein sequence ID" value="KAJ8298402.1"/>
    <property type="molecule type" value="Genomic_DNA"/>
</dbReference>
<dbReference type="PROSITE" id="PS00213">
    <property type="entry name" value="LIPOCALIN"/>
    <property type="match status" value="1"/>
</dbReference>
<evidence type="ECO:0000313" key="5">
    <source>
        <dbReference type="EMBL" id="KAJ8298402.1"/>
    </source>
</evidence>
<evidence type="ECO:0000256" key="1">
    <source>
        <dbReference type="ARBA" id="ARBA00023121"/>
    </source>
</evidence>
<keyword evidence="1" id="KW-0446">Lipid-binding</keyword>
<dbReference type="Proteomes" id="UP001217089">
    <property type="component" value="Unassembled WGS sequence"/>
</dbReference>
<evidence type="ECO:0000259" key="4">
    <source>
        <dbReference type="Pfam" id="PF08212"/>
    </source>
</evidence>
<keyword evidence="3" id="KW-0732">Signal</keyword>